<feature type="domain" description="QsdR TetR regulatory C-terminal" evidence="1">
    <location>
        <begin position="101"/>
        <end position="163"/>
    </location>
</feature>
<dbReference type="Gene3D" id="1.10.357.10">
    <property type="entry name" value="Tetracycline Repressor, domain 2"/>
    <property type="match status" value="1"/>
</dbReference>
<dbReference type="Pfam" id="PF18598">
    <property type="entry name" value="TetR_C_36"/>
    <property type="match status" value="1"/>
</dbReference>
<evidence type="ECO:0000259" key="1">
    <source>
        <dbReference type="Pfam" id="PF18598"/>
    </source>
</evidence>
<accession>A0ABM8GPG9</accession>
<protein>
    <recommendedName>
        <fullName evidence="1">QsdR TetR regulatory C-terminal domain-containing protein</fullName>
    </recommendedName>
</protein>
<dbReference type="Proteomes" id="UP001321486">
    <property type="component" value="Chromosome"/>
</dbReference>
<evidence type="ECO:0000313" key="3">
    <source>
        <dbReference type="Proteomes" id="UP001321486"/>
    </source>
</evidence>
<sequence length="165" mass="18156">MSMQTAAPTAWATVAVDRVPSELSRRLASGHHTDTVRSFVFARRTFLAGERVDMNVLAAQLGVDRTSLFRWLGNRDALVSEVLWSLAEPTLTRIERATATTGAARITTVLGDFVATLIAAPSFQGFLKREPARALRVLTTKESQVQLRYIAVVEAMLTAERRRAG</sequence>
<gene>
    <name evidence="2" type="ORF">GCM10025867_25850</name>
</gene>
<keyword evidence="3" id="KW-1185">Reference proteome</keyword>
<name>A0ABM8GPG9_9MICO</name>
<dbReference type="EMBL" id="AP027732">
    <property type="protein sequence ID" value="BDZ50344.1"/>
    <property type="molecule type" value="Genomic_DNA"/>
</dbReference>
<reference evidence="3" key="1">
    <citation type="journal article" date="2019" name="Int. J. Syst. Evol. Microbiol.">
        <title>The Global Catalogue of Microorganisms (GCM) 10K type strain sequencing project: providing services to taxonomists for standard genome sequencing and annotation.</title>
        <authorList>
            <consortium name="The Broad Institute Genomics Platform"/>
            <consortium name="The Broad Institute Genome Sequencing Center for Infectious Disease"/>
            <person name="Wu L."/>
            <person name="Ma J."/>
        </authorList>
    </citation>
    <scope>NUCLEOTIDE SEQUENCE [LARGE SCALE GENOMIC DNA]</scope>
    <source>
        <strain evidence="3">NBRC 108728</strain>
    </source>
</reference>
<dbReference type="InterPro" id="IPR041485">
    <property type="entry name" value="TetR_C_36"/>
</dbReference>
<evidence type="ECO:0000313" key="2">
    <source>
        <dbReference type="EMBL" id="BDZ50344.1"/>
    </source>
</evidence>
<proteinExistence type="predicted"/>
<organism evidence="2 3">
    <name type="scientific">Frondihabitans sucicola</name>
    <dbReference type="NCBI Taxonomy" id="1268041"/>
    <lineage>
        <taxon>Bacteria</taxon>
        <taxon>Bacillati</taxon>
        <taxon>Actinomycetota</taxon>
        <taxon>Actinomycetes</taxon>
        <taxon>Micrococcales</taxon>
        <taxon>Microbacteriaceae</taxon>
        <taxon>Frondihabitans</taxon>
    </lineage>
</organism>